<evidence type="ECO:0000313" key="2">
    <source>
        <dbReference type="EMBL" id="GAA0041702.1"/>
    </source>
</evidence>
<proteinExistence type="predicted"/>
<organism evidence="2 3">
    <name type="scientific">Lactobacillus amylovorus subsp. animalium</name>
    <dbReference type="NCBI Taxonomy" id="3378536"/>
    <lineage>
        <taxon>Bacteria</taxon>
        <taxon>Bacillati</taxon>
        <taxon>Bacillota</taxon>
        <taxon>Bacilli</taxon>
        <taxon>Lactobacillales</taxon>
        <taxon>Lactobacillaceae</taxon>
        <taxon>Lactobacillus</taxon>
    </lineage>
</organism>
<dbReference type="EMBL" id="BAAAAK010000001">
    <property type="protein sequence ID" value="GAA0041702.1"/>
    <property type="molecule type" value="Genomic_DNA"/>
</dbReference>
<reference evidence="3" key="2">
    <citation type="submission" date="2024-01" db="EMBL/GenBank/DDBJ databases">
        <title>Draft genome sequence of Lactobacillus amylovorus strain TKL145.</title>
        <authorList>
            <person name="Tohno M."/>
            <person name="Tanizawa Y."/>
        </authorList>
    </citation>
    <scope>NUCLEOTIDE SEQUENCE [LARGE SCALE GENOMIC DNA]</scope>
    <source>
        <strain evidence="3">TKL145</strain>
    </source>
</reference>
<accession>A0ABC9VL77</accession>
<dbReference type="Proteomes" id="UP001437574">
    <property type="component" value="Unassembled WGS sequence"/>
</dbReference>
<name>A0ABC9VL77_LACAM</name>
<feature type="transmembrane region" description="Helical" evidence="1">
    <location>
        <begin position="70"/>
        <end position="90"/>
    </location>
</feature>
<feature type="transmembrane region" description="Helical" evidence="1">
    <location>
        <begin position="44"/>
        <end position="63"/>
    </location>
</feature>
<sequence>MNTFYEMLSTLLTVGGVGIINYIIAEQLDAIDTTQQGTNREKALSIVFTMLDFILYLGLRVVLSKLTLKGNVLTFTTAALTVIISLLISFKLSKKINKLFYHLINRVRGQNHMSYRRSVTNWKSAFETNGKMQRVYLYDFNHNPLGFGWRVGISNDKESNYSISFKPTADEGTQPSYDDIIQRIQSDDLANDYDILQYVNFQQKFIAIIANSRD</sequence>
<keyword evidence="1" id="KW-0472">Membrane</keyword>
<keyword evidence="1" id="KW-1133">Transmembrane helix</keyword>
<dbReference type="RefSeq" id="WP_353302315.1">
    <property type="nucleotide sequence ID" value="NZ_BAAAAK010000001.1"/>
</dbReference>
<evidence type="ECO:0000256" key="1">
    <source>
        <dbReference type="SAM" id="Phobius"/>
    </source>
</evidence>
<gene>
    <name evidence="2" type="ORF">LATKL145_01120</name>
</gene>
<protein>
    <submittedName>
        <fullName evidence="2">Uncharacterized protein</fullName>
    </submittedName>
</protein>
<reference evidence="2 3" key="1">
    <citation type="journal article" date="2024" name="Int. J. Syst. Evol. Microbiol.">
        <title>Proposal of Lactobacillus amylovorus subsp. animalis subsp. nov. and an emended description of Lactobacillus amylovorus.</title>
        <authorList>
            <person name="Yamane K."/>
            <person name="Tanizawa Y."/>
            <person name="Kobayashi H."/>
            <person name="Kamizono T."/>
            <person name="Kojima Y."/>
            <person name="Takagi H."/>
            <person name="Tohno M."/>
        </authorList>
    </citation>
    <scope>NUCLEOTIDE SEQUENCE [LARGE SCALE GENOMIC DNA]</scope>
    <source>
        <strain evidence="2 3">TKL145</strain>
    </source>
</reference>
<feature type="transmembrane region" description="Helical" evidence="1">
    <location>
        <begin position="7"/>
        <end position="24"/>
    </location>
</feature>
<evidence type="ECO:0000313" key="3">
    <source>
        <dbReference type="Proteomes" id="UP001437574"/>
    </source>
</evidence>
<keyword evidence="1" id="KW-0812">Transmembrane</keyword>
<dbReference type="AlphaFoldDB" id="A0ABC9VL77"/>
<comment type="caution">
    <text evidence="2">The sequence shown here is derived from an EMBL/GenBank/DDBJ whole genome shotgun (WGS) entry which is preliminary data.</text>
</comment>